<gene>
    <name evidence="4" type="ORF">G6N77_01375</name>
</gene>
<protein>
    <submittedName>
        <fullName evidence="4">FHA domain-containing protein</fullName>
    </submittedName>
</protein>
<dbReference type="RefSeq" id="WP_165180189.1">
    <property type="nucleotide sequence ID" value="NZ_JAAKZI010000001.1"/>
</dbReference>
<feature type="region of interest" description="Disordered" evidence="2">
    <location>
        <begin position="248"/>
        <end position="272"/>
    </location>
</feature>
<reference evidence="4 5" key="1">
    <citation type="submission" date="2020-02" db="EMBL/GenBank/DDBJ databases">
        <title>Genome sequence of the type strain DSM 27180 of Arthrobacter silviterrae.</title>
        <authorList>
            <person name="Gao J."/>
            <person name="Sun J."/>
        </authorList>
    </citation>
    <scope>NUCLEOTIDE SEQUENCE [LARGE SCALE GENOMIC DNA]</scope>
    <source>
        <strain evidence="4 5">DSM 27180</strain>
    </source>
</reference>
<dbReference type="SUPFAM" id="SSF49879">
    <property type="entry name" value="SMAD/FHA domain"/>
    <property type="match status" value="1"/>
</dbReference>
<comment type="caution">
    <text evidence="4">The sequence shown here is derived from an EMBL/GenBank/DDBJ whole genome shotgun (WGS) entry which is preliminary data.</text>
</comment>
<keyword evidence="5" id="KW-1185">Reference proteome</keyword>
<evidence type="ECO:0000256" key="2">
    <source>
        <dbReference type="SAM" id="MobiDB-lite"/>
    </source>
</evidence>
<feature type="compositionally biased region" description="Polar residues" evidence="2">
    <location>
        <begin position="407"/>
        <end position="417"/>
    </location>
</feature>
<name>A0ABX0D9V9_9MICC</name>
<feature type="region of interest" description="Disordered" evidence="2">
    <location>
        <begin position="509"/>
        <end position="594"/>
    </location>
</feature>
<sequence>MDSTTYRPGSWLGIVRSNAVVVLDGSTAPETVNALWEFLGRQEPTIEGVLNAVTGHFGTALMGMPPFAIMVQSDRLHAILRGGVTLVVRNGASETTVSGREVTTWSERSLPLPETLELFLDDGDGAGDGGGSGQDAAALPLHEGVVRLQQLARGARVSSAASSSAAPTGGAASAGDGFDAEHGDTVLSPVVSPAEAAPGWSAPALPGAVPGAVPESPVHPPAGLQPVVFEAGASEAGAVEADAAEAGALEDGEPDPDGTAGDHFPGETDADGEDVFAGFALASDAEWNAELDGPDSSELSLPPGIELPSGPDSHEPGVDEPGNGVESGTHEPGSAEAGIADSDLANTIFPSLDGDTDYAAPASGEARATGDGDIGDGTHSGLSAGAPENGELVNSTPDHGTPESGAAESSTADSGTAESGADQHYGDEADGQDDGFTTDYDHLFGETEVRSVEDAAIRLDENGQVIPKESGTAPMLPPPPAMPPAIPAPGMPASGPAAAGPEASLLAGMPASSEEPNAGTPAPGPWAEPTGVLIDSVPWGPGRPAAGSHAGGEDGSQAGPAAVAGPAAGPAVAGPAAGQAPGADGEDPDHDGQTIMVNRSQLPAAEELESRPPTGPMVLARLCPSGHANPPTRSLCSHCGAAINSEPREVGRPRLGRMHISTGEILDLDHSLIIGRQPSVSRVMGAGVPRLVQVQSASGDISRSHVEVRLDGWDVLLIDLKATNGTVLVREGQAPRRLGQGEQAILLDGDIAELGDGVSLLFEGLL</sequence>
<proteinExistence type="predicted"/>
<feature type="compositionally biased region" description="Low complexity" evidence="2">
    <location>
        <begin position="557"/>
        <end position="583"/>
    </location>
</feature>
<accession>A0ABX0D9V9</accession>
<dbReference type="PROSITE" id="PS50006">
    <property type="entry name" value="FHA_DOMAIN"/>
    <property type="match status" value="1"/>
</dbReference>
<dbReference type="EMBL" id="JAAKZI010000001">
    <property type="protein sequence ID" value="NGN82119.1"/>
    <property type="molecule type" value="Genomic_DNA"/>
</dbReference>
<keyword evidence="1" id="KW-0597">Phosphoprotein</keyword>
<evidence type="ECO:0000259" key="3">
    <source>
        <dbReference type="PROSITE" id="PS50006"/>
    </source>
</evidence>
<feature type="region of interest" description="Disordered" evidence="2">
    <location>
        <begin position="289"/>
        <end position="442"/>
    </location>
</feature>
<feature type="domain" description="FHA" evidence="3">
    <location>
        <begin position="672"/>
        <end position="728"/>
    </location>
</feature>
<organism evidence="4 5">
    <name type="scientific">Arthrobacter silviterrae</name>
    <dbReference type="NCBI Taxonomy" id="2026658"/>
    <lineage>
        <taxon>Bacteria</taxon>
        <taxon>Bacillati</taxon>
        <taxon>Actinomycetota</taxon>
        <taxon>Actinomycetes</taxon>
        <taxon>Micrococcales</taxon>
        <taxon>Micrococcaceae</taxon>
        <taxon>Arthrobacter</taxon>
    </lineage>
</organism>
<feature type="region of interest" description="Disordered" evidence="2">
    <location>
        <begin position="159"/>
        <end position="185"/>
    </location>
</feature>
<dbReference type="InterPro" id="IPR008984">
    <property type="entry name" value="SMAD_FHA_dom_sf"/>
</dbReference>
<feature type="region of interest" description="Disordered" evidence="2">
    <location>
        <begin position="118"/>
        <end position="137"/>
    </location>
</feature>
<dbReference type="Proteomes" id="UP000479226">
    <property type="component" value="Unassembled WGS sequence"/>
</dbReference>
<evidence type="ECO:0000313" key="4">
    <source>
        <dbReference type="EMBL" id="NGN82119.1"/>
    </source>
</evidence>
<dbReference type="Pfam" id="PF00498">
    <property type="entry name" value="FHA"/>
    <property type="match status" value="1"/>
</dbReference>
<dbReference type="Gene3D" id="2.60.200.20">
    <property type="match status" value="1"/>
</dbReference>
<evidence type="ECO:0000313" key="5">
    <source>
        <dbReference type="Proteomes" id="UP000479226"/>
    </source>
</evidence>
<dbReference type="InterPro" id="IPR000253">
    <property type="entry name" value="FHA_dom"/>
</dbReference>
<feature type="compositionally biased region" description="Low complexity" evidence="2">
    <location>
        <begin position="159"/>
        <end position="177"/>
    </location>
</feature>
<evidence type="ECO:0000256" key="1">
    <source>
        <dbReference type="ARBA" id="ARBA00022553"/>
    </source>
</evidence>